<sequence length="764" mass="87146">MLIDFVDKYLGKQVSLFKRMKAGHEEKIAFQNLWMLFDTGDTIYCPRREEKLIFDDHSSKAHYVPQAFRVLGCRGGLPLVKTMAPKHAVPDKADIWDMSIAKMLMLDANHLTDALQMPSSQSKKHAFSPLYVVCFNVDFDGVKYGTVREVFMFKPFNGLVGIRDLEAYPVQFLQIAAADPGSPSNQAEVDILVERGRKFIDATKVAHLSYDGLTVGKSREEISSAVMVDFKLAFSEYKDSFQDPDSVVPQFTTLIGPWPYGTDGETYEIYKSTCDDLWCHQEECLVDPYTDFQEDQVEKIEPKVKLLLEEYETGALQEKEGLEEFKEYMEKHDLIRLLPGMVPGFALRRRKWVQLDLSQLMPLEQGDDWNKLVLPPGHREMVQAMVETHARGSQDTQQASKNNLRETEMDLVRGKGKGCIILLHGVPGVGKTSTAECVAAYTERPLYPITCGDIGYVPQDVEHNMERHFKLAHKWGCVLLLDEADVFLAKRNKTDVKRNGLVSVFLRILEYYSGILFLTTNRVGAIDDAFRSRLHLTLYYPKLSRKQTNKIWKNNIDRVKTISEERRSRGQLPITYDKKKIMKWVEINWEVLQWNGRQIRNAFQTALALSEFAAKHSGSKGKMSSPKEPVLDVSHFRLIADATTQFNEYLYSVHGGDEEDMAVRDKLRQENFAPMVKLKDVPISSSSSSSDDSSDKDSDDDETEGESDTRKRGKKGKKKVKSQKEKQKQKEKEKKKSKTKKTSKRQSKSSTEDTGEDNEPESEG</sequence>
<dbReference type="InterPro" id="IPR056599">
    <property type="entry name" value="AAA_lid_fung"/>
</dbReference>
<feature type="compositionally biased region" description="Acidic residues" evidence="1">
    <location>
        <begin position="753"/>
        <end position="764"/>
    </location>
</feature>
<reference evidence="3 4" key="1">
    <citation type="submission" date="2015-09" db="EMBL/GenBank/DDBJ databases">
        <title>Draft genome of a European isolate of the apple canker pathogen Neonectria ditissima.</title>
        <authorList>
            <person name="Gomez-Cortecero A."/>
            <person name="Harrison R.J."/>
            <person name="Armitage A.D."/>
        </authorList>
    </citation>
    <scope>NUCLEOTIDE SEQUENCE [LARGE SCALE GENOMIC DNA]</scope>
    <source>
        <strain evidence="3 4">R09/05</strain>
    </source>
</reference>
<feature type="compositionally biased region" description="Basic residues" evidence="1">
    <location>
        <begin position="735"/>
        <end position="747"/>
    </location>
</feature>
<feature type="domain" description="AAA+ ATPase" evidence="2">
    <location>
        <begin position="417"/>
        <end position="544"/>
    </location>
</feature>
<dbReference type="AlphaFoldDB" id="A0A0P7B1V7"/>
<dbReference type="SMART" id="SM00382">
    <property type="entry name" value="AAA"/>
    <property type="match status" value="1"/>
</dbReference>
<dbReference type="InterPro" id="IPR003959">
    <property type="entry name" value="ATPase_AAA_core"/>
</dbReference>
<dbReference type="OrthoDB" id="10042665at2759"/>
<comment type="caution">
    <text evidence="3">The sequence shown here is derived from an EMBL/GenBank/DDBJ whole genome shotgun (WGS) entry which is preliminary data.</text>
</comment>
<dbReference type="Pfam" id="PF23232">
    <property type="entry name" value="AAA_lid_13"/>
    <property type="match status" value="1"/>
</dbReference>
<dbReference type="EMBL" id="LKCW01000091">
    <property type="protein sequence ID" value="KPM40079.1"/>
    <property type="molecule type" value="Genomic_DNA"/>
</dbReference>
<dbReference type="PANTHER" id="PTHR46411:SF2">
    <property type="entry name" value="AAA+ ATPASE DOMAIN-CONTAINING PROTEIN"/>
    <property type="match status" value="1"/>
</dbReference>
<evidence type="ECO:0000259" key="2">
    <source>
        <dbReference type="SMART" id="SM00382"/>
    </source>
</evidence>
<dbReference type="Pfam" id="PF22942">
    <property type="entry name" value="DUF7025"/>
    <property type="match status" value="1"/>
</dbReference>
<dbReference type="Proteomes" id="UP000050424">
    <property type="component" value="Unassembled WGS sequence"/>
</dbReference>
<feature type="compositionally biased region" description="Acidic residues" evidence="1">
    <location>
        <begin position="692"/>
        <end position="706"/>
    </location>
</feature>
<keyword evidence="4" id="KW-1185">Reference proteome</keyword>
<evidence type="ECO:0000313" key="3">
    <source>
        <dbReference type="EMBL" id="KPM40079.1"/>
    </source>
</evidence>
<gene>
    <name evidence="3" type="ORF">AK830_g6502</name>
</gene>
<dbReference type="CDD" id="cd19481">
    <property type="entry name" value="RecA-like_protease"/>
    <property type="match status" value="1"/>
</dbReference>
<evidence type="ECO:0000256" key="1">
    <source>
        <dbReference type="SAM" id="MobiDB-lite"/>
    </source>
</evidence>
<dbReference type="Gene3D" id="3.40.50.300">
    <property type="entry name" value="P-loop containing nucleotide triphosphate hydrolases"/>
    <property type="match status" value="1"/>
</dbReference>
<feature type="region of interest" description="Disordered" evidence="1">
    <location>
        <begin position="674"/>
        <end position="764"/>
    </location>
</feature>
<dbReference type="InterPro" id="IPR027417">
    <property type="entry name" value="P-loop_NTPase"/>
</dbReference>
<dbReference type="SUPFAM" id="SSF52540">
    <property type="entry name" value="P-loop containing nucleoside triphosphate hydrolases"/>
    <property type="match status" value="1"/>
</dbReference>
<dbReference type="STRING" id="78410.A0A0P7B1V7"/>
<name>A0A0P7B1V7_9HYPO</name>
<dbReference type="GO" id="GO:0016887">
    <property type="term" value="F:ATP hydrolysis activity"/>
    <property type="evidence" value="ECO:0007669"/>
    <property type="project" value="InterPro"/>
</dbReference>
<dbReference type="PANTHER" id="PTHR46411">
    <property type="entry name" value="FAMILY ATPASE, PUTATIVE-RELATED"/>
    <property type="match status" value="1"/>
</dbReference>
<feature type="compositionally biased region" description="Basic residues" evidence="1">
    <location>
        <begin position="711"/>
        <end position="721"/>
    </location>
</feature>
<proteinExistence type="predicted"/>
<accession>A0A0P7B1V7</accession>
<organism evidence="3 4">
    <name type="scientific">Neonectria ditissima</name>
    <dbReference type="NCBI Taxonomy" id="78410"/>
    <lineage>
        <taxon>Eukaryota</taxon>
        <taxon>Fungi</taxon>
        <taxon>Dikarya</taxon>
        <taxon>Ascomycota</taxon>
        <taxon>Pezizomycotina</taxon>
        <taxon>Sordariomycetes</taxon>
        <taxon>Hypocreomycetidae</taxon>
        <taxon>Hypocreales</taxon>
        <taxon>Nectriaceae</taxon>
        <taxon>Neonectria</taxon>
    </lineage>
</organism>
<protein>
    <recommendedName>
        <fullName evidence="2">AAA+ ATPase domain-containing protein</fullName>
    </recommendedName>
</protein>
<dbReference type="InterPro" id="IPR054289">
    <property type="entry name" value="DUF7025"/>
</dbReference>
<dbReference type="Pfam" id="PF00004">
    <property type="entry name" value="AAA"/>
    <property type="match status" value="1"/>
</dbReference>
<dbReference type="InterPro" id="IPR003593">
    <property type="entry name" value="AAA+_ATPase"/>
</dbReference>
<evidence type="ECO:0000313" key="4">
    <source>
        <dbReference type="Proteomes" id="UP000050424"/>
    </source>
</evidence>
<feature type="compositionally biased region" description="Basic and acidic residues" evidence="1">
    <location>
        <begin position="722"/>
        <end position="734"/>
    </location>
</feature>
<dbReference type="GO" id="GO:0005524">
    <property type="term" value="F:ATP binding"/>
    <property type="evidence" value="ECO:0007669"/>
    <property type="project" value="InterPro"/>
</dbReference>